<dbReference type="Gene3D" id="3.40.50.2000">
    <property type="entry name" value="Glycogen Phosphorylase B"/>
    <property type="match status" value="1"/>
</dbReference>
<keyword evidence="2 3" id="KW-0808">Transferase</keyword>
<protein>
    <submittedName>
        <fullName evidence="3">Heptosyltransferase family protein</fullName>
    </submittedName>
</protein>
<dbReference type="AlphaFoldDB" id="C1F803"/>
<proteinExistence type="predicted"/>
<dbReference type="eggNOG" id="COG0859">
    <property type="taxonomic scope" value="Bacteria"/>
</dbReference>
<evidence type="ECO:0000256" key="1">
    <source>
        <dbReference type="ARBA" id="ARBA00022676"/>
    </source>
</evidence>
<keyword evidence="1" id="KW-0328">Glycosyltransferase</keyword>
<dbReference type="InterPro" id="IPR051199">
    <property type="entry name" value="LPS_LOS_Heptosyltrfase"/>
</dbReference>
<evidence type="ECO:0000313" key="3">
    <source>
        <dbReference type="EMBL" id="ACO34367.1"/>
    </source>
</evidence>
<dbReference type="Pfam" id="PF01075">
    <property type="entry name" value="Glyco_transf_9"/>
    <property type="match status" value="1"/>
</dbReference>
<name>C1F803_ACIC5</name>
<evidence type="ECO:0000256" key="2">
    <source>
        <dbReference type="ARBA" id="ARBA00022679"/>
    </source>
</evidence>
<dbReference type="GO" id="GO:0009244">
    <property type="term" value="P:lipopolysaccharide core region biosynthetic process"/>
    <property type="evidence" value="ECO:0007669"/>
    <property type="project" value="TreeGrafter"/>
</dbReference>
<dbReference type="CDD" id="cd03789">
    <property type="entry name" value="GT9_LPS_heptosyltransferase"/>
    <property type="match status" value="1"/>
</dbReference>
<sequence length="329" mass="36396">MGDLLNAAPVISEQLRCGHSVKLLLFPGMMLEEFVSLLDFGPEVANLELISLPVSGGIRSLGRFLRIASKIPADLVWISPHGPREASSWKIPLLLWLTKIALWRNGKIAAADSEHLSWLFDIRVPIDRDLPLYEREWRAFMMMEADGKLDVPLPRVKFLPKIDSEKTKPRMYDVLIHPGANASNRTWPYEHYSALVQSLPPELTIAVLGLPQDLQRMRSVLPDNRGIIFLSGSLEEAIIAIARARVVLAMDSGTAHFAQNLGISTVALFGKSAPDTIIGRNSSVLPIYERRFSCQPCGRATCSQPEVYCMNSISAETVVAAVKSLLSKS</sequence>
<dbReference type="KEGG" id="aca:ACP_0047"/>
<dbReference type="Proteomes" id="UP000002207">
    <property type="component" value="Chromosome"/>
</dbReference>
<dbReference type="HOGENOM" id="CLU_843654_0_0_0"/>
<dbReference type="STRING" id="240015.ACP_0047"/>
<dbReference type="PANTHER" id="PTHR30160">
    <property type="entry name" value="TETRAACYLDISACCHARIDE 4'-KINASE-RELATED"/>
    <property type="match status" value="1"/>
</dbReference>
<dbReference type="InParanoid" id="C1F803"/>
<reference evidence="3 4" key="1">
    <citation type="journal article" date="2009" name="Appl. Environ. Microbiol.">
        <title>Three genomes from the phylum Acidobacteria provide insight into the lifestyles of these microorganisms in soils.</title>
        <authorList>
            <person name="Ward N.L."/>
            <person name="Challacombe J.F."/>
            <person name="Janssen P.H."/>
            <person name="Henrissat B."/>
            <person name="Coutinho P.M."/>
            <person name="Wu M."/>
            <person name="Xie G."/>
            <person name="Haft D.H."/>
            <person name="Sait M."/>
            <person name="Badger J."/>
            <person name="Barabote R.D."/>
            <person name="Bradley B."/>
            <person name="Brettin T.S."/>
            <person name="Brinkac L.M."/>
            <person name="Bruce D."/>
            <person name="Creasy T."/>
            <person name="Daugherty S.C."/>
            <person name="Davidsen T.M."/>
            <person name="DeBoy R.T."/>
            <person name="Detter J.C."/>
            <person name="Dodson R.J."/>
            <person name="Durkin A.S."/>
            <person name="Ganapathy A."/>
            <person name="Gwinn-Giglio M."/>
            <person name="Han C.S."/>
            <person name="Khouri H."/>
            <person name="Kiss H."/>
            <person name="Kothari S.P."/>
            <person name="Madupu R."/>
            <person name="Nelson K.E."/>
            <person name="Nelson W.C."/>
            <person name="Paulsen I."/>
            <person name="Penn K."/>
            <person name="Ren Q."/>
            <person name="Rosovitz M.J."/>
            <person name="Selengut J.D."/>
            <person name="Shrivastava S."/>
            <person name="Sullivan S.A."/>
            <person name="Tapia R."/>
            <person name="Thompson L.S."/>
            <person name="Watkins K.L."/>
            <person name="Yang Q."/>
            <person name="Yu C."/>
            <person name="Zafar N."/>
            <person name="Zhou L."/>
            <person name="Kuske C.R."/>
        </authorList>
    </citation>
    <scope>NUCLEOTIDE SEQUENCE [LARGE SCALE GENOMIC DNA]</scope>
    <source>
        <strain evidence="4">ATCC 51196 / DSM 11244 / BCRC 80197 / JCM 7670 / NBRC 15755 / NCIMB 13165 / 161</strain>
    </source>
</reference>
<dbReference type="InterPro" id="IPR002201">
    <property type="entry name" value="Glyco_trans_9"/>
</dbReference>
<keyword evidence="4" id="KW-1185">Reference proteome</keyword>
<dbReference type="EMBL" id="CP001472">
    <property type="protein sequence ID" value="ACO34367.1"/>
    <property type="molecule type" value="Genomic_DNA"/>
</dbReference>
<gene>
    <name evidence="3" type="ordered locus">ACP_0047</name>
</gene>
<evidence type="ECO:0000313" key="4">
    <source>
        <dbReference type="Proteomes" id="UP000002207"/>
    </source>
</evidence>
<organism evidence="3 4">
    <name type="scientific">Acidobacterium capsulatum (strain ATCC 51196 / DSM 11244 / BCRC 80197 / JCM 7670 / NBRC 15755 / NCIMB 13165 / 161)</name>
    <dbReference type="NCBI Taxonomy" id="240015"/>
    <lineage>
        <taxon>Bacteria</taxon>
        <taxon>Pseudomonadati</taxon>
        <taxon>Acidobacteriota</taxon>
        <taxon>Terriglobia</taxon>
        <taxon>Terriglobales</taxon>
        <taxon>Acidobacteriaceae</taxon>
        <taxon>Acidobacterium</taxon>
    </lineage>
</organism>
<accession>C1F803</accession>
<dbReference type="PANTHER" id="PTHR30160:SF7">
    <property type="entry name" value="ADP-HEPTOSE--LPS HEPTOSYLTRANSFERASE 2"/>
    <property type="match status" value="1"/>
</dbReference>
<dbReference type="GO" id="GO:0008713">
    <property type="term" value="F:ADP-heptose-lipopolysaccharide heptosyltransferase activity"/>
    <property type="evidence" value="ECO:0007669"/>
    <property type="project" value="TreeGrafter"/>
</dbReference>
<dbReference type="GO" id="GO:0005829">
    <property type="term" value="C:cytosol"/>
    <property type="evidence" value="ECO:0007669"/>
    <property type="project" value="TreeGrafter"/>
</dbReference>
<dbReference type="SUPFAM" id="SSF53756">
    <property type="entry name" value="UDP-Glycosyltransferase/glycogen phosphorylase"/>
    <property type="match status" value="1"/>
</dbReference>